<gene>
    <name evidence="1" type="ORF">TRI22_00011</name>
</gene>
<proteinExistence type="predicted"/>
<accession>A0A385FUR3</accession>
<dbReference type="EMBL" id="MH687381">
    <property type="protein sequence ID" value="AXV45415.1"/>
    <property type="molecule type" value="Genomic_DNA"/>
</dbReference>
<reference evidence="1" key="1">
    <citation type="submission" date="2018-07" db="EMBL/GenBank/DDBJ databases">
        <title>Functional screening for triclosan resistance in a wastewater metagenome and isolates of Escherichia coli and Enterococcus spp. from a large Canadian healthcare region.</title>
        <authorList>
            <person name="Cameron A."/>
            <person name="Barbieri R."/>
            <person name="Read R.R."/>
            <person name="Church D.L."/>
            <person name="Adator E.H."/>
            <person name="McAllister T.A."/>
        </authorList>
    </citation>
    <scope>NUCLEOTIDE SEQUENCE</scope>
</reference>
<dbReference type="AlphaFoldDB" id="A0A385FUR3"/>
<organism evidence="1">
    <name type="scientific">uncultured organism</name>
    <dbReference type="NCBI Taxonomy" id="155900"/>
    <lineage>
        <taxon>unclassified sequences</taxon>
        <taxon>environmental samples</taxon>
    </lineage>
</organism>
<sequence length="249" mass="26210">MSETLHLEGDLYIETFTNNVSNGVIGPVDVNSLEVKPDSEKISIPSKRKHKLGQARESYFVPKPATVNIKTSEIPPVLLAAAFMGLESPINQGAGTLTEVPVTLLAHPKWVSLGKTNLSATGLVVKEGATSLVLGTDFEINYALGLLRATKAGAVADGGPVTVSASYNAITGTRIAGNVQPEVKAKLTLDGRSVIGGEAILLTVPRASLAPKKAVDFLSDKPIEIELEGELLALDGETAPFYVDRPETV</sequence>
<evidence type="ECO:0000313" key="1">
    <source>
        <dbReference type="EMBL" id="AXV45415.1"/>
    </source>
</evidence>
<protein>
    <submittedName>
        <fullName evidence="1">Uncharacterized protein</fullName>
    </submittedName>
</protein>
<name>A0A385FUR3_9ZZZZ</name>